<dbReference type="GO" id="GO:0004324">
    <property type="term" value="F:ferredoxin-NADP+ reductase activity"/>
    <property type="evidence" value="ECO:0007669"/>
    <property type="project" value="UniProtKB-EC"/>
</dbReference>
<feature type="binding site" evidence="9">
    <location>
        <position position="38"/>
    </location>
    <ligand>
        <name>FAD</name>
        <dbReference type="ChEBI" id="CHEBI:57692"/>
    </ligand>
</feature>
<dbReference type="EC" id="1.18.1.2" evidence="3"/>
<evidence type="ECO:0000256" key="6">
    <source>
        <dbReference type="ARBA" id="ARBA00022857"/>
    </source>
</evidence>
<evidence type="ECO:0000256" key="3">
    <source>
        <dbReference type="ARBA" id="ARBA00013223"/>
    </source>
</evidence>
<protein>
    <recommendedName>
        <fullName evidence="3">ferredoxin--NADP(+) reductase</fullName>
        <ecNumber evidence="3">1.18.1.2</ecNumber>
    </recommendedName>
</protein>
<dbReference type="InterPro" id="IPR023753">
    <property type="entry name" value="FAD/NAD-binding_dom"/>
</dbReference>
<feature type="binding site" evidence="9">
    <location>
        <position position="365"/>
    </location>
    <ligand>
        <name>FAD</name>
        <dbReference type="ChEBI" id="CHEBI:57692"/>
    </ligand>
</feature>
<keyword evidence="6 10" id="KW-0521">NADP</keyword>
<keyword evidence="5 9" id="KW-0274">FAD</keyword>
<dbReference type="RefSeq" id="WP_101623933.1">
    <property type="nucleotide sequence ID" value="NZ_FXZC01000003.1"/>
</dbReference>
<dbReference type="InterPro" id="IPR055275">
    <property type="entry name" value="Ferredox_Rdtase"/>
</dbReference>
<evidence type="ECO:0000256" key="2">
    <source>
        <dbReference type="ARBA" id="ARBA00008312"/>
    </source>
</evidence>
<gene>
    <name evidence="12" type="ORF">BC102111_01475</name>
</gene>
<evidence type="ECO:0000256" key="4">
    <source>
        <dbReference type="ARBA" id="ARBA00022630"/>
    </source>
</evidence>
<sequence>MTRPFRVAIVGAGPAGIYAADLLTKAERDFEVSIDLFERLPTPFGLVRYGVAPDHPRIKGIINALIKVLDRGDIRLFSNVDYGVDITLDELTDRYDAVIFSTGCITDAPLNIPGVDLEGSFGAADFVNWYDSHPDVSQSWPLEAESVAVIGNGNVALDVARVLAKQADDMQVTEIPDHVYEGLKASKVTDVHVFGRRGPAQAKFTPLELRELGHVQDVDIVVYPEDFEFDEGSMEAIESSNQVKQVAKTLTDFTLREPTGASRRLHLHFLHAPTEILGDGQVEGLRTERQELDGTGNVRGTGEFVDWPVQAVYRAVGYAGSALPQLPFDPRQGVIPNHEGRVVDTLDQAEAPSADVVAGVYATGWIKRGPVGLIGHTKGDALETIGHLIADRGAGVLSEPVFPEESAIVDLLESKGVDFVDWEGYHRVEAAEKAAGEVRGRERVKIATREGMLAAARDAARAQSVS</sequence>
<proteinExistence type="inferred from homology"/>
<feature type="binding site" evidence="10">
    <location>
        <position position="208"/>
    </location>
    <ligand>
        <name>NADP(+)</name>
        <dbReference type="ChEBI" id="CHEBI:58349"/>
    </ligand>
</feature>
<dbReference type="AlphaFoldDB" id="A0A2H1IRQ1"/>
<feature type="domain" description="FAD/NAD(P)-binding" evidence="11">
    <location>
        <begin position="5"/>
        <end position="183"/>
    </location>
</feature>
<dbReference type="EMBL" id="FXZC01000003">
    <property type="protein sequence ID" value="SMX77642.1"/>
    <property type="molecule type" value="Genomic_DNA"/>
</dbReference>
<dbReference type="SUPFAM" id="SSF51971">
    <property type="entry name" value="Nucleotide-binding domain"/>
    <property type="match status" value="1"/>
</dbReference>
<dbReference type="Gene3D" id="3.40.50.720">
    <property type="entry name" value="NAD(P)-binding Rossmann-like Domain"/>
    <property type="match status" value="1"/>
</dbReference>
<evidence type="ECO:0000256" key="9">
    <source>
        <dbReference type="PIRSR" id="PIRSR000362-1"/>
    </source>
</evidence>
<dbReference type="Pfam" id="PF07992">
    <property type="entry name" value="Pyr_redox_2"/>
    <property type="match status" value="1"/>
</dbReference>
<organism evidence="12 13">
    <name type="scientific">Brevibacterium casei CIP 102111</name>
    <dbReference type="NCBI Taxonomy" id="1255625"/>
    <lineage>
        <taxon>Bacteria</taxon>
        <taxon>Bacillati</taxon>
        <taxon>Actinomycetota</taxon>
        <taxon>Actinomycetes</taxon>
        <taxon>Micrococcales</taxon>
        <taxon>Brevibacteriaceae</taxon>
        <taxon>Brevibacterium</taxon>
    </lineage>
</organism>
<evidence type="ECO:0000256" key="8">
    <source>
        <dbReference type="ARBA" id="ARBA00047776"/>
    </source>
</evidence>
<evidence type="ECO:0000313" key="13">
    <source>
        <dbReference type="Proteomes" id="UP000234333"/>
    </source>
</evidence>
<feature type="binding site" evidence="10">
    <location>
        <begin position="152"/>
        <end position="155"/>
    </location>
    <ligand>
        <name>NADP(+)</name>
        <dbReference type="ChEBI" id="CHEBI:58349"/>
    </ligand>
</feature>
<evidence type="ECO:0000256" key="1">
    <source>
        <dbReference type="ARBA" id="ARBA00001974"/>
    </source>
</evidence>
<dbReference type="PANTHER" id="PTHR48467:SF1">
    <property type="entry name" value="GLUTAMATE SYNTHASE 1 [NADH], CHLOROPLASTIC-LIKE"/>
    <property type="match status" value="1"/>
</dbReference>
<feature type="binding site" evidence="9">
    <location>
        <begin position="372"/>
        <end position="374"/>
    </location>
    <ligand>
        <name>FAD</name>
        <dbReference type="ChEBI" id="CHEBI:57692"/>
    </ligand>
</feature>
<comment type="cofactor">
    <cofactor evidence="1 9">
        <name>FAD</name>
        <dbReference type="ChEBI" id="CHEBI:57692"/>
    </cofactor>
</comment>
<evidence type="ECO:0000256" key="7">
    <source>
        <dbReference type="ARBA" id="ARBA00023002"/>
    </source>
</evidence>
<dbReference type="Proteomes" id="UP000234333">
    <property type="component" value="Unassembled WGS sequence"/>
</dbReference>
<name>A0A2H1IRQ1_9MICO</name>
<evidence type="ECO:0000259" key="11">
    <source>
        <dbReference type="Pfam" id="PF07992"/>
    </source>
</evidence>
<feature type="binding site" evidence="9">
    <location>
        <position position="15"/>
    </location>
    <ligand>
        <name>FAD</name>
        <dbReference type="ChEBI" id="CHEBI:57692"/>
    </ligand>
</feature>
<dbReference type="Gene3D" id="3.50.50.60">
    <property type="entry name" value="FAD/NAD(P)-binding domain"/>
    <property type="match status" value="1"/>
</dbReference>
<reference evidence="12 13" key="1">
    <citation type="submission" date="2017-03" db="EMBL/GenBank/DDBJ databases">
        <authorList>
            <person name="Afonso C.L."/>
            <person name="Miller P.J."/>
            <person name="Scott M.A."/>
            <person name="Spackman E."/>
            <person name="Goraichik I."/>
            <person name="Dimitrov K.M."/>
            <person name="Suarez D.L."/>
            <person name="Swayne D.E."/>
        </authorList>
    </citation>
    <scope>NUCLEOTIDE SEQUENCE [LARGE SCALE GENOMIC DNA]</scope>
    <source>
        <strain evidence="12 13">CIP 102111</strain>
    </source>
</reference>
<evidence type="ECO:0000256" key="5">
    <source>
        <dbReference type="ARBA" id="ARBA00022827"/>
    </source>
</evidence>
<dbReference type="PIRSF" id="PIRSF000362">
    <property type="entry name" value="FNR"/>
    <property type="match status" value="1"/>
</dbReference>
<comment type="catalytic activity">
    <reaction evidence="8">
        <text>2 reduced [2Fe-2S]-[ferredoxin] + NADP(+) + H(+) = 2 oxidized [2Fe-2S]-[ferredoxin] + NADPH</text>
        <dbReference type="Rhea" id="RHEA:20125"/>
        <dbReference type="Rhea" id="RHEA-COMP:10000"/>
        <dbReference type="Rhea" id="RHEA-COMP:10001"/>
        <dbReference type="ChEBI" id="CHEBI:15378"/>
        <dbReference type="ChEBI" id="CHEBI:33737"/>
        <dbReference type="ChEBI" id="CHEBI:33738"/>
        <dbReference type="ChEBI" id="CHEBI:57783"/>
        <dbReference type="ChEBI" id="CHEBI:58349"/>
        <dbReference type="EC" id="1.18.1.2"/>
    </reaction>
</comment>
<keyword evidence="4" id="KW-0285">Flavoprotein</keyword>
<feature type="binding site" evidence="10">
    <location>
        <begin position="196"/>
        <end position="197"/>
    </location>
    <ligand>
        <name>NADP(+)</name>
        <dbReference type="ChEBI" id="CHEBI:58349"/>
    </ligand>
</feature>
<feature type="binding site" evidence="9">
    <location>
        <position position="46"/>
    </location>
    <ligand>
        <name>FAD</name>
        <dbReference type="ChEBI" id="CHEBI:57692"/>
    </ligand>
</feature>
<feature type="binding site" evidence="10">
    <location>
        <position position="372"/>
    </location>
    <ligand>
        <name>NADP(+)</name>
        <dbReference type="ChEBI" id="CHEBI:58349"/>
    </ligand>
</feature>
<accession>A0A2H1IRQ1</accession>
<dbReference type="GeneID" id="99772077"/>
<dbReference type="PANTHER" id="PTHR48467">
    <property type="entry name" value="GLUTAMATE SYNTHASE 1 [NADH], CHLOROPLASTIC-LIKE"/>
    <property type="match status" value="1"/>
</dbReference>
<keyword evidence="7 12" id="KW-0560">Oxidoreductase</keyword>
<dbReference type="InterPro" id="IPR036188">
    <property type="entry name" value="FAD/NAD-bd_sf"/>
</dbReference>
<dbReference type="PRINTS" id="PR00419">
    <property type="entry name" value="ADXRDTASE"/>
</dbReference>
<evidence type="ECO:0000313" key="12">
    <source>
        <dbReference type="EMBL" id="SMX77642.1"/>
    </source>
</evidence>
<comment type="similarity">
    <text evidence="2">Belongs to the ferredoxin--NADP reductase type 1 family.</text>
</comment>
<dbReference type="InterPro" id="IPR021163">
    <property type="entry name" value="Ferredox_Rdtase_adrenod"/>
</dbReference>
<evidence type="ECO:0000256" key="10">
    <source>
        <dbReference type="PIRSR" id="PIRSR000362-2"/>
    </source>
</evidence>